<proteinExistence type="predicted"/>
<feature type="transmembrane region" description="Helical" evidence="2">
    <location>
        <begin position="262"/>
        <end position="288"/>
    </location>
</feature>
<gene>
    <name evidence="3" type="ORF">PXEA_LOCUS35974</name>
</gene>
<feature type="transmembrane region" description="Helical" evidence="2">
    <location>
        <begin position="15"/>
        <end position="39"/>
    </location>
</feature>
<evidence type="ECO:0000256" key="2">
    <source>
        <dbReference type="SAM" id="Phobius"/>
    </source>
</evidence>
<dbReference type="SUPFAM" id="SSF81321">
    <property type="entry name" value="Family A G protein-coupled receptor-like"/>
    <property type="match status" value="1"/>
</dbReference>
<evidence type="ECO:0000256" key="1">
    <source>
        <dbReference type="SAM" id="MobiDB-lite"/>
    </source>
</evidence>
<dbReference type="Gene3D" id="1.20.1070.10">
    <property type="entry name" value="Rhodopsin 7-helix transmembrane proteins"/>
    <property type="match status" value="1"/>
</dbReference>
<accession>A0A3S5C8N1</accession>
<feature type="transmembrane region" description="Helical" evidence="2">
    <location>
        <begin position="219"/>
        <end position="242"/>
    </location>
</feature>
<dbReference type="AlphaFoldDB" id="A0A3S5C8N1"/>
<evidence type="ECO:0000313" key="3">
    <source>
        <dbReference type="EMBL" id="VEL42534.1"/>
    </source>
</evidence>
<feature type="region of interest" description="Disordered" evidence="1">
    <location>
        <begin position="320"/>
        <end position="339"/>
    </location>
</feature>
<organism evidence="3 4">
    <name type="scientific">Protopolystoma xenopodis</name>
    <dbReference type="NCBI Taxonomy" id="117903"/>
    <lineage>
        <taxon>Eukaryota</taxon>
        <taxon>Metazoa</taxon>
        <taxon>Spiralia</taxon>
        <taxon>Lophotrochozoa</taxon>
        <taxon>Platyhelminthes</taxon>
        <taxon>Monogenea</taxon>
        <taxon>Polyopisthocotylea</taxon>
        <taxon>Polystomatidea</taxon>
        <taxon>Polystomatidae</taxon>
        <taxon>Protopolystoma</taxon>
    </lineage>
</organism>
<sequence length="339" mass="37172">MAPLVLRPLPTNLRFVASLVAANCLHVAVAMSQAFIGLVNEFSPRPPASFDPFVRARLLLDRLHFQSDSSSATTSELVSELTSESAIRPAYPARVPFLPAYSPCAHLLLDALLHTAYNATLLSLCGLSLDLYLGLVHPIFYPAWQSPQPQQQRIASLPTGSIAVLPTSPSLYWSRGSSSHSTGWLSSFACLRGNQMTMSSGSASRQLGQSQANRYRRGLVTTLILLVCFLFTFTPICLHYLADHLLLQKASFRLLRTLSDSLVVFISGQLALNMPLVNTVLSPILYAFRVPDIRRILKAWIHETANSTVFRVSTSWCQRPAASDRPSVPASEYGSGQLT</sequence>
<evidence type="ECO:0000313" key="4">
    <source>
        <dbReference type="Proteomes" id="UP000784294"/>
    </source>
</evidence>
<protein>
    <recommendedName>
        <fullName evidence="5">G-protein coupled receptors family 1 profile domain-containing protein</fullName>
    </recommendedName>
</protein>
<reference evidence="3" key="1">
    <citation type="submission" date="2018-11" db="EMBL/GenBank/DDBJ databases">
        <authorList>
            <consortium name="Pathogen Informatics"/>
        </authorList>
    </citation>
    <scope>NUCLEOTIDE SEQUENCE</scope>
</reference>
<keyword evidence="2" id="KW-0472">Membrane</keyword>
<evidence type="ECO:0008006" key="5">
    <source>
        <dbReference type="Google" id="ProtNLM"/>
    </source>
</evidence>
<keyword evidence="4" id="KW-1185">Reference proteome</keyword>
<name>A0A3S5C8N1_9PLAT</name>
<dbReference type="OrthoDB" id="9894375at2759"/>
<comment type="caution">
    <text evidence="3">The sequence shown here is derived from an EMBL/GenBank/DDBJ whole genome shotgun (WGS) entry which is preliminary data.</text>
</comment>
<keyword evidence="2" id="KW-1133">Transmembrane helix</keyword>
<keyword evidence="2" id="KW-0812">Transmembrane</keyword>
<dbReference type="EMBL" id="CAAALY010274973">
    <property type="protein sequence ID" value="VEL42534.1"/>
    <property type="molecule type" value="Genomic_DNA"/>
</dbReference>
<dbReference type="Proteomes" id="UP000784294">
    <property type="component" value="Unassembled WGS sequence"/>
</dbReference>